<evidence type="ECO:0000313" key="3">
    <source>
        <dbReference type="Proteomes" id="UP000789706"/>
    </source>
</evidence>
<evidence type="ECO:0000256" key="1">
    <source>
        <dbReference type="SAM" id="MobiDB-lite"/>
    </source>
</evidence>
<dbReference type="Proteomes" id="UP000789706">
    <property type="component" value="Unassembled WGS sequence"/>
</dbReference>
<name>A0A9N8ZXW7_9GLOM</name>
<dbReference type="EMBL" id="CAJVPK010000442">
    <property type="protein sequence ID" value="CAG8510971.1"/>
    <property type="molecule type" value="Genomic_DNA"/>
</dbReference>
<comment type="caution">
    <text evidence="2">The sequence shown here is derived from an EMBL/GenBank/DDBJ whole genome shotgun (WGS) entry which is preliminary data.</text>
</comment>
<feature type="region of interest" description="Disordered" evidence="1">
    <location>
        <begin position="86"/>
        <end position="107"/>
    </location>
</feature>
<sequence length="107" mass="12363">MAKRNFEIQNNNPTLALRRSPRIARRKLNARLIAQENDQESKMENGDEDMNDKDAYNDDSKNITIYFLYGVNAMMMLANTSIYDGDEREADNESEDDDGLTDLYDES</sequence>
<feature type="region of interest" description="Disordered" evidence="1">
    <location>
        <begin position="33"/>
        <end position="56"/>
    </location>
</feature>
<evidence type="ECO:0000313" key="2">
    <source>
        <dbReference type="EMBL" id="CAG8510971.1"/>
    </source>
</evidence>
<gene>
    <name evidence="2" type="ORF">DEBURN_LOCUS5174</name>
</gene>
<accession>A0A9N8ZXW7</accession>
<keyword evidence="3" id="KW-1185">Reference proteome</keyword>
<proteinExistence type="predicted"/>
<protein>
    <submittedName>
        <fullName evidence="2">3229_t:CDS:1</fullName>
    </submittedName>
</protein>
<organism evidence="2 3">
    <name type="scientific">Diversispora eburnea</name>
    <dbReference type="NCBI Taxonomy" id="1213867"/>
    <lineage>
        <taxon>Eukaryota</taxon>
        <taxon>Fungi</taxon>
        <taxon>Fungi incertae sedis</taxon>
        <taxon>Mucoromycota</taxon>
        <taxon>Glomeromycotina</taxon>
        <taxon>Glomeromycetes</taxon>
        <taxon>Diversisporales</taxon>
        <taxon>Diversisporaceae</taxon>
        <taxon>Diversispora</taxon>
    </lineage>
</organism>
<reference evidence="2" key="1">
    <citation type="submission" date="2021-06" db="EMBL/GenBank/DDBJ databases">
        <authorList>
            <person name="Kallberg Y."/>
            <person name="Tangrot J."/>
            <person name="Rosling A."/>
        </authorList>
    </citation>
    <scope>NUCLEOTIDE SEQUENCE</scope>
    <source>
        <strain evidence="2">AZ414A</strain>
    </source>
</reference>
<feature type="region of interest" description="Disordered" evidence="1">
    <location>
        <begin position="1"/>
        <end position="21"/>
    </location>
</feature>
<dbReference type="AlphaFoldDB" id="A0A9N8ZXW7"/>